<sequence length="81" mass="9780">MAIWFLIQKDGQWDSWWRSSGFQPRAISGNFVQLLKDSRFRTWEMSCERPGCGDRSGCKIHEKISLIKEWEDSVFYELWCW</sequence>
<gene>
    <name evidence="1" type="ORF">NPIL_86821</name>
</gene>
<reference evidence="1" key="1">
    <citation type="submission" date="2020-08" db="EMBL/GenBank/DDBJ databases">
        <title>Multicomponent nature underlies the extraordinary mechanical properties of spider dragline silk.</title>
        <authorList>
            <person name="Kono N."/>
            <person name="Nakamura H."/>
            <person name="Mori M."/>
            <person name="Yoshida Y."/>
            <person name="Ohtoshi R."/>
            <person name="Malay A.D."/>
            <person name="Moran D.A.P."/>
            <person name="Tomita M."/>
            <person name="Numata K."/>
            <person name="Arakawa K."/>
        </authorList>
    </citation>
    <scope>NUCLEOTIDE SEQUENCE</scope>
</reference>
<dbReference type="Proteomes" id="UP000887013">
    <property type="component" value="Unassembled WGS sequence"/>
</dbReference>
<evidence type="ECO:0000313" key="2">
    <source>
        <dbReference type="Proteomes" id="UP000887013"/>
    </source>
</evidence>
<accession>A0A8X6KDW9</accession>
<dbReference type="EMBL" id="BMAW01044008">
    <property type="protein sequence ID" value="GFS42316.1"/>
    <property type="molecule type" value="Genomic_DNA"/>
</dbReference>
<evidence type="ECO:0000313" key="1">
    <source>
        <dbReference type="EMBL" id="GFS42316.1"/>
    </source>
</evidence>
<name>A0A8X6KDW9_NEPPI</name>
<organism evidence="1 2">
    <name type="scientific">Nephila pilipes</name>
    <name type="common">Giant wood spider</name>
    <name type="synonym">Nephila maculata</name>
    <dbReference type="NCBI Taxonomy" id="299642"/>
    <lineage>
        <taxon>Eukaryota</taxon>
        <taxon>Metazoa</taxon>
        <taxon>Ecdysozoa</taxon>
        <taxon>Arthropoda</taxon>
        <taxon>Chelicerata</taxon>
        <taxon>Arachnida</taxon>
        <taxon>Araneae</taxon>
        <taxon>Araneomorphae</taxon>
        <taxon>Entelegynae</taxon>
        <taxon>Araneoidea</taxon>
        <taxon>Nephilidae</taxon>
        <taxon>Nephila</taxon>
    </lineage>
</organism>
<keyword evidence="2" id="KW-1185">Reference proteome</keyword>
<protein>
    <submittedName>
        <fullName evidence="1">Uncharacterized protein</fullName>
    </submittedName>
</protein>
<dbReference type="AlphaFoldDB" id="A0A8X6KDW9"/>
<comment type="caution">
    <text evidence="1">The sequence shown here is derived from an EMBL/GenBank/DDBJ whole genome shotgun (WGS) entry which is preliminary data.</text>
</comment>
<proteinExistence type="predicted"/>